<keyword evidence="13" id="KW-1185">Reference proteome</keyword>
<evidence type="ECO:0000256" key="1">
    <source>
        <dbReference type="ARBA" id="ARBA00004496"/>
    </source>
</evidence>
<dbReference type="InterPro" id="IPR002893">
    <property type="entry name" value="Znf_MYND"/>
</dbReference>
<evidence type="ECO:0000256" key="3">
    <source>
        <dbReference type="ARBA" id="ARBA00022723"/>
    </source>
</evidence>
<comment type="subcellular location">
    <subcellularLocation>
        <location evidence="1">Cytoplasm</location>
    </subcellularLocation>
</comment>
<dbReference type="AlphaFoldDB" id="A0A9W6ZEF1"/>
<dbReference type="InterPro" id="IPR051476">
    <property type="entry name" value="Bac_ResReg_Asp_Phosphatase"/>
</dbReference>
<sequence>MATKSCSRCKGAFYCSVACQKKDWKRHKKLCTPATVEVPNLPPPPPPTAQAPPAPPADAMGALRDTFDLLNPKLDAAPTPLSRAELYKQNPELRQLRDKVDDCIELVNDGNDALYTSPAKAEGKLRAATNLASSLLTSIDKHKPPPHTTPTPLQQVVMSLFFDITHTLTHALTSLGSLKEMTGSAREALVMYQTALPQCEAHEDHSTAFTCRVGIGNCYKATGQLQKAIDVLALELEFARTQRDEIGEAIVCCSLSKCYGSLPFNRETFEGNMEKALAYAERDVVLSAKHSSDYPAQLGAAHCQLASCLRKGGDHKKAKEFFDSAVQLLQEGIIAVEGP</sequence>
<dbReference type="SUPFAM" id="SSF48452">
    <property type="entry name" value="TPR-like"/>
    <property type="match status" value="1"/>
</dbReference>
<dbReference type="Pfam" id="PF13181">
    <property type="entry name" value="TPR_8"/>
    <property type="match status" value="1"/>
</dbReference>
<reference evidence="12" key="1">
    <citation type="submission" date="2022-07" db="EMBL/GenBank/DDBJ databases">
        <title>Genome analysis of Parmales, a sister group of diatoms, reveals the evolutionary specialization of diatoms from phago-mixotrophs to photoautotrophs.</title>
        <authorList>
            <person name="Ban H."/>
            <person name="Sato S."/>
            <person name="Yoshikawa S."/>
            <person name="Kazumasa Y."/>
            <person name="Nakamura Y."/>
            <person name="Ichinomiya M."/>
            <person name="Saitoh K."/>
            <person name="Sato N."/>
            <person name="Blanc-Mathieu R."/>
            <person name="Endo H."/>
            <person name="Kuwata A."/>
            <person name="Ogata H."/>
        </authorList>
    </citation>
    <scope>NUCLEOTIDE SEQUENCE</scope>
</reference>
<dbReference type="PROSITE" id="PS50865">
    <property type="entry name" value="ZF_MYND_2"/>
    <property type="match status" value="1"/>
</dbReference>
<feature type="domain" description="MYND-type" evidence="11">
    <location>
        <begin position="1"/>
        <end position="31"/>
    </location>
</feature>
<dbReference type="Pfam" id="PF01753">
    <property type="entry name" value="zf-MYND"/>
    <property type="match status" value="1"/>
</dbReference>
<evidence type="ECO:0000313" key="13">
    <source>
        <dbReference type="Proteomes" id="UP001165082"/>
    </source>
</evidence>
<dbReference type="EMBL" id="BRXZ01001961">
    <property type="protein sequence ID" value="GMH50901.1"/>
    <property type="molecule type" value="Genomic_DNA"/>
</dbReference>
<gene>
    <name evidence="12" type="ORF">TrRE_jg5137</name>
</gene>
<name>A0A9W6ZEF1_9STRA</name>
<dbReference type="GO" id="GO:0008270">
    <property type="term" value="F:zinc ion binding"/>
    <property type="evidence" value="ECO:0007669"/>
    <property type="project" value="UniProtKB-KW"/>
</dbReference>
<dbReference type="Gene3D" id="1.25.40.10">
    <property type="entry name" value="Tetratricopeptide repeat domain"/>
    <property type="match status" value="1"/>
</dbReference>
<dbReference type="OrthoDB" id="496827at2759"/>
<protein>
    <recommendedName>
        <fullName evidence="8">Tetratricopeptide repeat protein 29</fullName>
    </recommendedName>
</protein>
<keyword evidence="5 9" id="KW-0863">Zinc-finger</keyword>
<dbReference type="PANTHER" id="PTHR46630">
    <property type="entry name" value="TETRATRICOPEPTIDE REPEAT PROTEIN 29"/>
    <property type="match status" value="1"/>
</dbReference>
<keyword evidence="7" id="KW-0862">Zinc</keyword>
<evidence type="ECO:0000259" key="11">
    <source>
        <dbReference type="PROSITE" id="PS50865"/>
    </source>
</evidence>
<proteinExistence type="predicted"/>
<evidence type="ECO:0000313" key="12">
    <source>
        <dbReference type="EMBL" id="GMH50901.1"/>
    </source>
</evidence>
<evidence type="ECO:0000256" key="8">
    <source>
        <dbReference type="ARBA" id="ARBA00040665"/>
    </source>
</evidence>
<feature type="region of interest" description="Disordered" evidence="10">
    <location>
        <begin position="35"/>
        <end position="57"/>
    </location>
</feature>
<dbReference type="SMART" id="SM00028">
    <property type="entry name" value="TPR"/>
    <property type="match status" value="3"/>
</dbReference>
<dbReference type="GO" id="GO:0005737">
    <property type="term" value="C:cytoplasm"/>
    <property type="evidence" value="ECO:0007669"/>
    <property type="project" value="UniProtKB-SubCell"/>
</dbReference>
<evidence type="ECO:0000256" key="4">
    <source>
        <dbReference type="ARBA" id="ARBA00022737"/>
    </source>
</evidence>
<dbReference type="SUPFAM" id="SSF144232">
    <property type="entry name" value="HIT/MYND zinc finger-like"/>
    <property type="match status" value="1"/>
</dbReference>
<keyword evidence="2" id="KW-0963">Cytoplasm</keyword>
<evidence type="ECO:0000256" key="5">
    <source>
        <dbReference type="ARBA" id="ARBA00022771"/>
    </source>
</evidence>
<keyword evidence="6" id="KW-0802">TPR repeat</keyword>
<dbReference type="InterPro" id="IPR019734">
    <property type="entry name" value="TPR_rpt"/>
</dbReference>
<organism evidence="12 13">
    <name type="scientific">Triparma retinervis</name>
    <dbReference type="NCBI Taxonomy" id="2557542"/>
    <lineage>
        <taxon>Eukaryota</taxon>
        <taxon>Sar</taxon>
        <taxon>Stramenopiles</taxon>
        <taxon>Ochrophyta</taxon>
        <taxon>Bolidophyceae</taxon>
        <taxon>Parmales</taxon>
        <taxon>Triparmaceae</taxon>
        <taxon>Triparma</taxon>
    </lineage>
</organism>
<evidence type="ECO:0000256" key="9">
    <source>
        <dbReference type="PROSITE-ProRule" id="PRU00134"/>
    </source>
</evidence>
<evidence type="ECO:0000256" key="10">
    <source>
        <dbReference type="SAM" id="MobiDB-lite"/>
    </source>
</evidence>
<accession>A0A9W6ZEF1</accession>
<dbReference type="GO" id="GO:0005929">
    <property type="term" value="C:cilium"/>
    <property type="evidence" value="ECO:0007669"/>
    <property type="project" value="TreeGrafter"/>
</dbReference>
<dbReference type="PANTHER" id="PTHR46630:SF1">
    <property type="entry name" value="TETRATRICOPEPTIDE REPEAT PROTEIN 29"/>
    <property type="match status" value="1"/>
</dbReference>
<dbReference type="GO" id="GO:0003341">
    <property type="term" value="P:cilium movement"/>
    <property type="evidence" value="ECO:0007669"/>
    <property type="project" value="TreeGrafter"/>
</dbReference>
<evidence type="ECO:0000256" key="6">
    <source>
        <dbReference type="ARBA" id="ARBA00022803"/>
    </source>
</evidence>
<evidence type="ECO:0000256" key="2">
    <source>
        <dbReference type="ARBA" id="ARBA00022490"/>
    </source>
</evidence>
<keyword evidence="3" id="KW-0479">Metal-binding</keyword>
<comment type="caution">
    <text evidence="12">The sequence shown here is derived from an EMBL/GenBank/DDBJ whole genome shotgun (WGS) entry which is preliminary data.</text>
</comment>
<dbReference type="InterPro" id="IPR011990">
    <property type="entry name" value="TPR-like_helical_dom_sf"/>
</dbReference>
<evidence type="ECO:0000256" key="7">
    <source>
        <dbReference type="ARBA" id="ARBA00022833"/>
    </source>
</evidence>
<dbReference type="Proteomes" id="UP001165082">
    <property type="component" value="Unassembled WGS sequence"/>
</dbReference>
<dbReference type="Gene3D" id="6.10.140.2220">
    <property type="match status" value="1"/>
</dbReference>
<feature type="compositionally biased region" description="Pro residues" evidence="10">
    <location>
        <begin position="40"/>
        <end position="56"/>
    </location>
</feature>
<keyword evidence="4" id="KW-0677">Repeat</keyword>